<evidence type="ECO:0000256" key="2">
    <source>
        <dbReference type="ARBA" id="ARBA00004127"/>
    </source>
</evidence>
<keyword evidence="13" id="KW-1208">Phospholipid metabolism</keyword>
<feature type="transmembrane region" description="Helical" evidence="16">
    <location>
        <begin position="104"/>
        <end position="120"/>
    </location>
</feature>
<comment type="caution">
    <text evidence="17">The sequence shown here is derived from an EMBL/GenBank/DDBJ whole genome shotgun (WGS) entry which is preliminary data.</text>
</comment>
<dbReference type="EC" id="2.7.8.8" evidence="4"/>
<dbReference type="GO" id="GO:0003882">
    <property type="term" value="F:CDP-diacylglycerol-serine O-phosphatidyltransferase activity"/>
    <property type="evidence" value="ECO:0007669"/>
    <property type="project" value="UniProtKB-EC"/>
</dbReference>
<feature type="transmembrane region" description="Helical" evidence="16">
    <location>
        <begin position="157"/>
        <end position="175"/>
    </location>
</feature>
<evidence type="ECO:0000256" key="6">
    <source>
        <dbReference type="ARBA" id="ARBA00022516"/>
    </source>
</evidence>
<keyword evidence="18" id="KW-1185">Reference proteome</keyword>
<evidence type="ECO:0000313" key="18">
    <source>
        <dbReference type="Proteomes" id="UP001342826"/>
    </source>
</evidence>
<name>A0ABU6P0W2_9BACI</name>
<evidence type="ECO:0000256" key="9">
    <source>
        <dbReference type="ARBA" id="ARBA00022989"/>
    </source>
</evidence>
<dbReference type="InterPro" id="IPR004533">
    <property type="entry name" value="CDP-diaglyc--ser_O-PTrfase"/>
</dbReference>
<protein>
    <recommendedName>
        <fullName evidence="5">CDP-diacylglycerol--serine O-phosphatidyltransferase</fullName>
        <ecNumber evidence="4">2.7.8.8</ecNumber>
    </recommendedName>
    <alternativeName>
        <fullName evidence="14">Phosphatidylserine synthase</fullName>
    </alternativeName>
</protein>
<keyword evidence="9 16" id="KW-1133">Transmembrane helix</keyword>
<dbReference type="EMBL" id="JARTFS010000012">
    <property type="protein sequence ID" value="MED4402628.1"/>
    <property type="molecule type" value="Genomic_DNA"/>
</dbReference>
<evidence type="ECO:0000256" key="11">
    <source>
        <dbReference type="ARBA" id="ARBA00023136"/>
    </source>
</evidence>
<accession>A0ABU6P0W2</accession>
<dbReference type="GeneID" id="301142632"/>
<dbReference type="InterPro" id="IPR050324">
    <property type="entry name" value="CDP-alcohol_PTase-I"/>
</dbReference>
<comment type="subcellular location">
    <subcellularLocation>
        <location evidence="2">Endomembrane system</location>
        <topology evidence="2">Multi-pass membrane protein</topology>
    </subcellularLocation>
</comment>
<sequence>MITDRIDHTIKLIKGQIANIITLLNLGFGIVSIIFILNNHVHISVLMIFLAALLDWFDGKIARKLNTVSEFGKQLDSLCDLVSFGLAPAILLYSTVLFEFGNPGIWMTVLFILCGAVRLAKFNVTTFTGSFVGLPITAAGCILTLSYMAIGFMSPQLYMWLTLCLAVLMVSPIEVKKY</sequence>
<evidence type="ECO:0000256" key="4">
    <source>
        <dbReference type="ARBA" id="ARBA00013174"/>
    </source>
</evidence>
<reference evidence="17 18" key="1">
    <citation type="submission" date="2023-03" db="EMBL/GenBank/DDBJ databases">
        <title>Bacillus Genome Sequencing.</title>
        <authorList>
            <person name="Dunlap C."/>
        </authorList>
    </citation>
    <scope>NUCLEOTIDE SEQUENCE [LARGE SCALE GENOMIC DNA]</scope>
    <source>
        <strain evidence="17 18">NRS-1717</strain>
    </source>
</reference>
<keyword evidence="10" id="KW-0443">Lipid metabolism</keyword>
<evidence type="ECO:0000256" key="13">
    <source>
        <dbReference type="ARBA" id="ARBA00023264"/>
    </source>
</evidence>
<comment type="catalytic activity">
    <reaction evidence="1">
        <text>a CDP-1,2-diacyl-sn-glycerol + L-serine = a 1,2-diacyl-sn-glycero-3-phospho-L-serine + CMP + H(+)</text>
        <dbReference type="Rhea" id="RHEA:16913"/>
        <dbReference type="ChEBI" id="CHEBI:15378"/>
        <dbReference type="ChEBI" id="CHEBI:33384"/>
        <dbReference type="ChEBI" id="CHEBI:57262"/>
        <dbReference type="ChEBI" id="CHEBI:58332"/>
        <dbReference type="ChEBI" id="CHEBI:60377"/>
        <dbReference type="EC" id="2.7.8.8"/>
    </reaction>
</comment>
<evidence type="ECO:0000256" key="12">
    <source>
        <dbReference type="ARBA" id="ARBA00023209"/>
    </source>
</evidence>
<keyword evidence="12" id="KW-0594">Phospholipid biosynthesis</keyword>
<dbReference type="PANTHER" id="PTHR14269:SF61">
    <property type="entry name" value="CDP-DIACYLGLYCEROL--SERINE O-PHOSPHATIDYLTRANSFERASE"/>
    <property type="match status" value="1"/>
</dbReference>
<keyword evidence="8 16" id="KW-0812">Transmembrane</keyword>
<keyword evidence="6" id="KW-0444">Lipid biosynthesis</keyword>
<evidence type="ECO:0000256" key="8">
    <source>
        <dbReference type="ARBA" id="ARBA00022692"/>
    </source>
</evidence>
<keyword evidence="11 16" id="KW-0472">Membrane</keyword>
<feature type="transmembrane region" description="Helical" evidence="16">
    <location>
        <begin position="12"/>
        <end position="35"/>
    </location>
</feature>
<dbReference type="InterPro" id="IPR043130">
    <property type="entry name" value="CDP-OH_PTrfase_TM_dom"/>
</dbReference>
<comment type="similarity">
    <text evidence="3 15">Belongs to the CDP-alcohol phosphatidyltransferase class-I family.</text>
</comment>
<dbReference type="RefSeq" id="WP_066233911.1">
    <property type="nucleotide sequence ID" value="NZ_JARTFQ010000005.1"/>
</dbReference>
<keyword evidence="7 15" id="KW-0808">Transferase</keyword>
<gene>
    <name evidence="17" type="primary">pssA</name>
    <name evidence="17" type="ORF">P9271_15020</name>
</gene>
<evidence type="ECO:0000256" key="7">
    <source>
        <dbReference type="ARBA" id="ARBA00022679"/>
    </source>
</evidence>
<evidence type="ECO:0000256" key="5">
    <source>
        <dbReference type="ARBA" id="ARBA00017171"/>
    </source>
</evidence>
<feature type="transmembrane region" description="Helical" evidence="16">
    <location>
        <begin position="132"/>
        <end position="151"/>
    </location>
</feature>
<evidence type="ECO:0000256" key="16">
    <source>
        <dbReference type="SAM" id="Phobius"/>
    </source>
</evidence>
<dbReference type="Proteomes" id="UP001342826">
    <property type="component" value="Unassembled WGS sequence"/>
</dbReference>
<evidence type="ECO:0000313" key="17">
    <source>
        <dbReference type="EMBL" id="MED4402628.1"/>
    </source>
</evidence>
<evidence type="ECO:0000256" key="14">
    <source>
        <dbReference type="ARBA" id="ARBA00032361"/>
    </source>
</evidence>
<dbReference type="Gene3D" id="1.20.120.1760">
    <property type="match status" value="1"/>
</dbReference>
<proteinExistence type="inferred from homology"/>
<dbReference type="NCBIfam" id="TIGR00473">
    <property type="entry name" value="pssA"/>
    <property type="match status" value="1"/>
</dbReference>
<evidence type="ECO:0000256" key="15">
    <source>
        <dbReference type="RuleBase" id="RU003750"/>
    </source>
</evidence>
<dbReference type="InterPro" id="IPR048254">
    <property type="entry name" value="CDP_ALCOHOL_P_TRANSF_CS"/>
</dbReference>
<evidence type="ECO:0000256" key="1">
    <source>
        <dbReference type="ARBA" id="ARBA00000287"/>
    </source>
</evidence>
<organism evidence="17 18">
    <name type="scientific">Metabacillus fastidiosus</name>
    <dbReference type="NCBI Taxonomy" id="1458"/>
    <lineage>
        <taxon>Bacteria</taxon>
        <taxon>Bacillati</taxon>
        <taxon>Bacillota</taxon>
        <taxon>Bacilli</taxon>
        <taxon>Bacillales</taxon>
        <taxon>Bacillaceae</taxon>
        <taxon>Metabacillus</taxon>
    </lineage>
</organism>
<evidence type="ECO:0000256" key="10">
    <source>
        <dbReference type="ARBA" id="ARBA00023098"/>
    </source>
</evidence>
<evidence type="ECO:0000256" key="3">
    <source>
        <dbReference type="ARBA" id="ARBA00010441"/>
    </source>
</evidence>
<dbReference type="PROSITE" id="PS00379">
    <property type="entry name" value="CDP_ALCOHOL_P_TRANSF"/>
    <property type="match status" value="1"/>
</dbReference>
<dbReference type="PANTHER" id="PTHR14269">
    <property type="entry name" value="CDP-DIACYLGLYCEROL--GLYCEROL-3-PHOSPHATE 3-PHOSPHATIDYLTRANSFERASE-RELATED"/>
    <property type="match status" value="1"/>
</dbReference>
<dbReference type="InterPro" id="IPR000462">
    <property type="entry name" value="CDP-OH_P_trans"/>
</dbReference>
<dbReference type="Pfam" id="PF01066">
    <property type="entry name" value="CDP-OH_P_transf"/>
    <property type="match status" value="1"/>
</dbReference>